<dbReference type="GO" id="GO:0003677">
    <property type="term" value="F:DNA binding"/>
    <property type="evidence" value="ECO:0007669"/>
    <property type="project" value="UniProtKB-KW"/>
</dbReference>
<dbReference type="eggNOG" id="KOG3105">
    <property type="taxonomic scope" value="Eukaryota"/>
</dbReference>
<proteinExistence type="predicted"/>
<accession>V9ELX7</accession>
<dbReference type="EMBL" id="ANIZ01002473">
    <property type="protein sequence ID" value="ETI40265.1"/>
    <property type="molecule type" value="Genomic_DNA"/>
</dbReference>
<dbReference type="PANTHER" id="PTHR19303">
    <property type="entry name" value="TRANSPOSON"/>
    <property type="match status" value="1"/>
</dbReference>
<feature type="domain" description="HTH CENPB-type" evidence="2">
    <location>
        <begin position="1"/>
        <end position="51"/>
    </location>
</feature>
<dbReference type="PROSITE" id="PS51253">
    <property type="entry name" value="HTH_CENPB"/>
    <property type="match status" value="1"/>
</dbReference>
<dbReference type="InterPro" id="IPR050863">
    <property type="entry name" value="CenT-Element_Derived"/>
</dbReference>
<evidence type="ECO:0000313" key="4">
    <source>
        <dbReference type="Proteomes" id="UP000018721"/>
    </source>
</evidence>
<dbReference type="InterPro" id="IPR006600">
    <property type="entry name" value="HTH_CenpB_DNA-bd_dom"/>
</dbReference>
<dbReference type="Proteomes" id="UP000018721">
    <property type="component" value="Unassembled WGS sequence"/>
</dbReference>
<keyword evidence="4" id="KW-1185">Reference proteome</keyword>
<dbReference type="AlphaFoldDB" id="V9ELX7"/>
<reference evidence="3 4" key="1">
    <citation type="submission" date="2013-11" db="EMBL/GenBank/DDBJ databases">
        <title>The Genome Sequence of Phytophthora parasitica P1569.</title>
        <authorList>
            <consortium name="The Broad Institute Genomics Platform"/>
            <person name="Russ C."/>
            <person name="Tyler B."/>
            <person name="Panabieres F."/>
            <person name="Shan W."/>
            <person name="Tripathy S."/>
            <person name="Grunwald N."/>
            <person name="Machado M."/>
            <person name="Johnson C.S."/>
            <person name="Arredondo F."/>
            <person name="Hong C."/>
            <person name="Coffey M."/>
            <person name="Young S.K."/>
            <person name="Zeng Q."/>
            <person name="Gargeya S."/>
            <person name="Fitzgerald M."/>
            <person name="Abouelleil A."/>
            <person name="Alvarado L."/>
            <person name="Chapman S.B."/>
            <person name="Gainer-Dewar J."/>
            <person name="Goldberg J."/>
            <person name="Griggs A."/>
            <person name="Gujja S."/>
            <person name="Hansen M."/>
            <person name="Howarth C."/>
            <person name="Imamovic A."/>
            <person name="Ireland A."/>
            <person name="Larimer J."/>
            <person name="McCowan C."/>
            <person name="Murphy C."/>
            <person name="Pearson M."/>
            <person name="Poon T.W."/>
            <person name="Priest M."/>
            <person name="Roberts A."/>
            <person name="Saif S."/>
            <person name="Shea T."/>
            <person name="Sykes S."/>
            <person name="Wortman J."/>
            <person name="Nusbaum C."/>
            <person name="Birren B."/>
        </authorList>
    </citation>
    <scope>NUCLEOTIDE SEQUENCE [LARGE SCALE GENOMIC DNA]</scope>
    <source>
        <strain evidence="3 4">P1569</strain>
    </source>
</reference>
<protein>
    <recommendedName>
        <fullName evidence="2">HTH CENPB-type domain-containing protein</fullName>
    </recommendedName>
</protein>
<evidence type="ECO:0000259" key="2">
    <source>
        <dbReference type="PROSITE" id="PS51253"/>
    </source>
</evidence>
<dbReference type="Pfam" id="PF03221">
    <property type="entry name" value="HTH_Tnp_Tc5"/>
    <property type="match status" value="1"/>
</dbReference>
<keyword evidence="1" id="KW-0238">DNA-binding</keyword>
<evidence type="ECO:0000256" key="1">
    <source>
        <dbReference type="ARBA" id="ARBA00023125"/>
    </source>
</evidence>
<dbReference type="OrthoDB" id="96086at2759"/>
<dbReference type="PANTHER" id="PTHR19303:SF57">
    <property type="entry name" value="HTH CENPB-TYPE DOMAIN-CONTAINING PROTEIN"/>
    <property type="match status" value="1"/>
</dbReference>
<dbReference type="Gene3D" id="1.10.10.60">
    <property type="entry name" value="Homeodomain-like"/>
    <property type="match status" value="1"/>
</dbReference>
<evidence type="ECO:0000313" key="3">
    <source>
        <dbReference type="EMBL" id="ETI40265.1"/>
    </source>
</evidence>
<dbReference type="HOGENOM" id="CLU_031434_0_0_1"/>
<sequence length="347" mass="38841">MRKEGCQVSAKMLELKTLELAADAGISSESFSASYSWRRRFMRRHRLSVRARTRQGQTTPEDAVAARTKFRGEVRAAIVEHNIIQVFNADQTAVFFEYLPRKTITTRGEKTVWVKCSGKDKEQATTMLLADWHGNKRAPFLVLKAGVSQIAPLQAKHHCQIYGNPTAWWNTDISVKFLDYHFATKTTCMRRSSFCGMTSRDIGPKRSLTHRRGLESAIQVALAKAMDRVSSWSDLGPLCKRKGVAKDKVIQLQEKLSRMAFEMVAPKRHEITAWIAESWSELSVDTIVSGFAKTELLTDTHNPVVAKDHDKPLDISDVLNQLADLGVADETVGSGDELVSSDSSDNE</sequence>
<organism evidence="3 4">
    <name type="scientific">Phytophthora nicotianae P1569</name>
    <dbReference type="NCBI Taxonomy" id="1317065"/>
    <lineage>
        <taxon>Eukaryota</taxon>
        <taxon>Sar</taxon>
        <taxon>Stramenopiles</taxon>
        <taxon>Oomycota</taxon>
        <taxon>Peronosporomycetes</taxon>
        <taxon>Peronosporales</taxon>
        <taxon>Peronosporaceae</taxon>
        <taxon>Phytophthora</taxon>
    </lineage>
</organism>
<dbReference type="GO" id="GO:0005634">
    <property type="term" value="C:nucleus"/>
    <property type="evidence" value="ECO:0007669"/>
    <property type="project" value="TreeGrafter"/>
</dbReference>
<name>V9ELX7_PHYNI</name>
<gene>
    <name evidence="3" type="ORF">F443_14307</name>
</gene>
<comment type="caution">
    <text evidence="3">The sequence shown here is derived from an EMBL/GenBank/DDBJ whole genome shotgun (WGS) entry which is preliminary data.</text>
</comment>